<dbReference type="EMBL" id="LFEH01000201">
    <property type="protein sequence ID" value="KMS67209.1"/>
    <property type="molecule type" value="Genomic_DNA"/>
</dbReference>
<dbReference type="Proteomes" id="UP000037274">
    <property type="component" value="Unassembled WGS sequence"/>
</dbReference>
<comment type="caution">
    <text evidence="1">The sequence shown here is derived from an EMBL/GenBank/DDBJ whole genome shotgun (WGS) entry which is preliminary data.</text>
</comment>
<name>A0ABR5HQY3_STRLW</name>
<evidence type="ECO:0000313" key="2">
    <source>
        <dbReference type="Proteomes" id="UP000037274"/>
    </source>
</evidence>
<gene>
    <name evidence="1" type="ORF">ACH49_28750</name>
</gene>
<organism evidence="1 2">
    <name type="scientific">Streptomyces leeuwenhoekii</name>
    <dbReference type="NCBI Taxonomy" id="1437453"/>
    <lineage>
        <taxon>Bacteria</taxon>
        <taxon>Bacillati</taxon>
        <taxon>Actinomycetota</taxon>
        <taxon>Actinomycetes</taxon>
        <taxon>Kitasatosporales</taxon>
        <taxon>Streptomycetaceae</taxon>
        <taxon>Streptomyces</taxon>
    </lineage>
</organism>
<proteinExistence type="predicted"/>
<keyword evidence="2" id="KW-1185">Reference proteome</keyword>
<dbReference type="RefSeq" id="WP_048574433.1">
    <property type="nucleotide sequence ID" value="NZ_LFEH01000201.1"/>
</dbReference>
<sequence length="89" mass="9635">MSAPTAPLPLAAAEALARLERRLAEPDILRAAARYKVAADLTAQVARVMDTRDLADVEMTDLLYVQDAMREAWDILAAAGRLDLVEVAS</sequence>
<accession>A0ABR5HQY3</accession>
<reference evidence="1 2" key="1">
    <citation type="submission" date="2015-06" db="EMBL/GenBank/DDBJ databases">
        <title>Draft genome sequence of Streptomyces leeuwenhoekii C58, which produces the novel lasso peptide, chaxapeptin.</title>
        <authorList>
            <person name="Yi Y."/>
            <person name="Hai D."/>
            <person name="Jaspars M."/>
            <person name="Sheng H."/>
            <person name="Rateb M.E."/>
            <person name="Bull A."/>
            <person name="Goodfellow M."/>
            <person name="Asenjo J.A."/>
            <person name="Ebel R."/>
        </authorList>
    </citation>
    <scope>NUCLEOTIDE SEQUENCE [LARGE SCALE GENOMIC DNA]</scope>
    <source>
        <strain evidence="1 2">C58</strain>
    </source>
</reference>
<evidence type="ECO:0000313" key="1">
    <source>
        <dbReference type="EMBL" id="KMS67209.1"/>
    </source>
</evidence>
<protein>
    <submittedName>
        <fullName evidence="1">Uncharacterized protein</fullName>
    </submittedName>
</protein>